<sequence>MSWDRPVAWEVRKRVELGRGRVSAFVDETIATPSGEVIARQYLTHPGAVAVVCWDEKHDTIAVVRQYRHPVRYELVEIPAGLLDMAGEDHVAAARRELAEEAELAAGRWNVLVDITTTPGACEESLRIYLARDPRNTSRPDGFVLEGEEAHMRSEWVQREDLVAAVLAGQCQSPTLVAGILALETARLSGRIGQLRPADAPWPIRAGR</sequence>
<dbReference type="GO" id="GO:0006753">
    <property type="term" value="P:nucleoside phosphate metabolic process"/>
    <property type="evidence" value="ECO:0007669"/>
    <property type="project" value="TreeGrafter"/>
</dbReference>
<dbReference type="GO" id="GO:0047631">
    <property type="term" value="F:ADP-ribose diphosphatase activity"/>
    <property type="evidence" value="ECO:0007669"/>
    <property type="project" value="UniProtKB-EC"/>
</dbReference>
<feature type="domain" description="Nudix hydrolase" evidence="2">
    <location>
        <begin position="43"/>
        <end position="184"/>
    </location>
</feature>
<reference evidence="3 4" key="1">
    <citation type="submission" date="2018-12" db="EMBL/GenBank/DDBJ databases">
        <authorList>
            <consortium name="Pathogen Informatics"/>
        </authorList>
    </citation>
    <scope>NUCLEOTIDE SEQUENCE [LARGE SCALE GENOMIC DNA]</scope>
    <source>
        <strain evidence="3 4">NCTC12967</strain>
    </source>
</reference>
<dbReference type="GeneID" id="64407404"/>
<protein>
    <submittedName>
        <fullName evidence="3">ADP-ribose pyrophosphatase</fullName>
        <ecNumber evidence="3">3.6.1.13</ecNumber>
    </submittedName>
</protein>
<dbReference type="Proteomes" id="UP000273044">
    <property type="component" value="Chromosome"/>
</dbReference>
<dbReference type="InterPro" id="IPR015797">
    <property type="entry name" value="NUDIX_hydrolase-like_dom_sf"/>
</dbReference>
<dbReference type="PANTHER" id="PTHR11839">
    <property type="entry name" value="UDP/ADP-SUGAR PYROPHOSPHATASE"/>
    <property type="match status" value="1"/>
</dbReference>
<proteinExistence type="predicted"/>
<dbReference type="GO" id="GO:0005829">
    <property type="term" value="C:cytosol"/>
    <property type="evidence" value="ECO:0007669"/>
    <property type="project" value="TreeGrafter"/>
</dbReference>
<dbReference type="InterPro" id="IPR000086">
    <property type="entry name" value="NUDIX_hydrolase_dom"/>
</dbReference>
<name>A0A448MZP7_9ACTN</name>
<dbReference type="Pfam" id="PF00293">
    <property type="entry name" value="NUDIX"/>
    <property type="match status" value="1"/>
</dbReference>
<dbReference type="SUPFAM" id="SSF55811">
    <property type="entry name" value="Nudix"/>
    <property type="match status" value="1"/>
</dbReference>
<dbReference type="Gene3D" id="3.90.79.10">
    <property type="entry name" value="Nucleoside Triphosphate Pyrophosphohydrolase"/>
    <property type="match status" value="1"/>
</dbReference>
<dbReference type="PROSITE" id="PS51462">
    <property type="entry name" value="NUDIX"/>
    <property type="match status" value="1"/>
</dbReference>
<evidence type="ECO:0000313" key="3">
    <source>
        <dbReference type="EMBL" id="VEH70650.1"/>
    </source>
</evidence>
<organism evidence="3 4">
    <name type="scientific">Arachnia propionica</name>
    <dbReference type="NCBI Taxonomy" id="1750"/>
    <lineage>
        <taxon>Bacteria</taxon>
        <taxon>Bacillati</taxon>
        <taxon>Actinomycetota</taxon>
        <taxon>Actinomycetes</taxon>
        <taxon>Propionibacteriales</taxon>
        <taxon>Propionibacteriaceae</taxon>
        <taxon>Arachnia</taxon>
    </lineage>
</organism>
<dbReference type="AlphaFoldDB" id="A0A448MZP7"/>
<dbReference type="EMBL" id="LR134406">
    <property type="protein sequence ID" value="VEH70650.1"/>
    <property type="molecule type" value="Genomic_DNA"/>
</dbReference>
<gene>
    <name evidence="3" type="primary">nudF</name>
    <name evidence="3" type="ORF">NCTC12967_01952</name>
</gene>
<dbReference type="EC" id="3.6.1.13" evidence="3"/>
<dbReference type="RefSeq" id="WP_061786780.1">
    <property type="nucleotide sequence ID" value="NZ_LR134406.1"/>
</dbReference>
<evidence type="ECO:0000259" key="2">
    <source>
        <dbReference type="PROSITE" id="PS51462"/>
    </source>
</evidence>
<accession>A0A448MZP7</accession>
<keyword evidence="4" id="KW-1185">Reference proteome</keyword>
<evidence type="ECO:0000313" key="4">
    <source>
        <dbReference type="Proteomes" id="UP000273044"/>
    </source>
</evidence>
<dbReference type="GO" id="GO:0019693">
    <property type="term" value="P:ribose phosphate metabolic process"/>
    <property type="evidence" value="ECO:0007669"/>
    <property type="project" value="TreeGrafter"/>
</dbReference>
<dbReference type="PANTHER" id="PTHR11839:SF31">
    <property type="entry name" value="ADP-RIBOSE PYROPHOSPHATASE"/>
    <property type="match status" value="1"/>
</dbReference>
<keyword evidence="1 3" id="KW-0378">Hydrolase</keyword>
<evidence type="ECO:0000256" key="1">
    <source>
        <dbReference type="ARBA" id="ARBA00022801"/>
    </source>
</evidence>